<feature type="compositionally biased region" description="Acidic residues" evidence="1">
    <location>
        <begin position="83"/>
        <end position="93"/>
    </location>
</feature>
<gene>
    <name evidence="2" type="ORF">UY02_C0010G0004</name>
</gene>
<reference evidence="2 3" key="1">
    <citation type="journal article" date="2015" name="Nature">
        <title>rRNA introns, odd ribosomes, and small enigmatic genomes across a large radiation of phyla.</title>
        <authorList>
            <person name="Brown C.T."/>
            <person name="Hug L.A."/>
            <person name="Thomas B.C."/>
            <person name="Sharon I."/>
            <person name="Castelle C.J."/>
            <person name="Singh A."/>
            <person name="Wilkins M.J."/>
            <person name="Williams K.H."/>
            <person name="Banfield J.F."/>
        </authorList>
    </citation>
    <scope>NUCLEOTIDE SEQUENCE [LARGE SCALE GENOMIC DNA]</scope>
</reference>
<feature type="region of interest" description="Disordered" evidence="1">
    <location>
        <begin position="72"/>
        <end position="99"/>
    </location>
</feature>
<accession>A0A0G1T5A6</accession>
<sequence>MRTSGERKYHGNSTVAGLRSPGNARACATAMPRKIVEISPSTARTMMRNAPAACNYTPPFFARSLLAPDLSHPAERHGVRGEEECDGAGDQEEGDRLEPSTRVEDLCALQHLRSFPSLVVKV</sequence>
<name>A0A0G1T5A6_9BACT</name>
<dbReference type="Proteomes" id="UP000034682">
    <property type="component" value="Unassembled WGS sequence"/>
</dbReference>
<feature type="region of interest" description="Disordered" evidence="1">
    <location>
        <begin position="1"/>
        <end position="24"/>
    </location>
</feature>
<evidence type="ECO:0000313" key="3">
    <source>
        <dbReference type="Proteomes" id="UP000034682"/>
    </source>
</evidence>
<comment type="caution">
    <text evidence="2">The sequence shown here is derived from an EMBL/GenBank/DDBJ whole genome shotgun (WGS) entry which is preliminary data.</text>
</comment>
<dbReference type="EMBL" id="LCOK01000010">
    <property type="protein sequence ID" value="KKU76917.1"/>
    <property type="molecule type" value="Genomic_DNA"/>
</dbReference>
<feature type="compositionally biased region" description="Basic and acidic residues" evidence="1">
    <location>
        <begin position="72"/>
        <end position="82"/>
    </location>
</feature>
<evidence type="ECO:0000313" key="2">
    <source>
        <dbReference type="EMBL" id="KKU76917.1"/>
    </source>
</evidence>
<proteinExistence type="predicted"/>
<protein>
    <submittedName>
        <fullName evidence="2">Uncharacterized protein</fullName>
    </submittedName>
</protein>
<evidence type="ECO:0000256" key="1">
    <source>
        <dbReference type="SAM" id="MobiDB-lite"/>
    </source>
</evidence>
<organism evidence="2 3">
    <name type="scientific">Candidatus Giovannonibacteria bacterium GW2011_GWB1_47_6b</name>
    <dbReference type="NCBI Taxonomy" id="1618655"/>
    <lineage>
        <taxon>Bacteria</taxon>
        <taxon>Candidatus Giovannoniibacteriota</taxon>
    </lineage>
</organism>
<dbReference type="AlphaFoldDB" id="A0A0G1T5A6"/>